<gene>
    <name evidence="8" type="ORF">DEM27_26590</name>
</gene>
<dbReference type="Gene3D" id="1.20.1090.10">
    <property type="entry name" value="Dehydroquinate synthase-like - alpha domain"/>
    <property type="match status" value="1"/>
</dbReference>
<protein>
    <submittedName>
        <fullName evidence="8">4-hydroxybutyrate dehydrogenase</fullName>
    </submittedName>
</protein>
<dbReference type="AlphaFoldDB" id="A0A2U2DIV1"/>
<proteinExistence type="inferred from homology"/>
<dbReference type="RefSeq" id="WP_109461279.1">
    <property type="nucleotide sequence ID" value="NZ_QFBC01000017.1"/>
</dbReference>
<sequence>MSLINYLTRIHFADDVLEEALLAETAALGIRRPLVVTDRGVLGAGLLDRLLDSFDSRTEPVVFSETPSNPTEAACRQAAEIFKGNDCDCLIGFGGGSSIDLAKAAGILVSHDGALQSYAAVEGGTARIRDVLPPIIAIPTTAGTGSEVGRGALIILDDGRKLGLLSPYLIPKVAICDPTLTLTLPPLLTAGTGMDALTHCVETYIATAYNPPADGIALDGLRRAAANIERAVQKGSDLQARREMMAAAMNGALAFQKGLGGVHAMSHALGGLAGYHLHHGTLNAVLLPHMLEFNAPAVSHRYTALKDAIDLPRGDDLSEALSRLSCRIGLPKKLAAMGVDRAAIEKAAPQAEKDHTNGTNPRRATASDYLQLMSAAL</sequence>
<dbReference type="PANTHER" id="PTHR11496">
    <property type="entry name" value="ALCOHOL DEHYDROGENASE"/>
    <property type="match status" value="1"/>
</dbReference>
<comment type="caution">
    <text evidence="8">The sequence shown here is derived from an EMBL/GenBank/DDBJ whole genome shotgun (WGS) entry which is preliminary data.</text>
</comment>
<keyword evidence="3" id="KW-0560">Oxidoreductase</keyword>
<dbReference type="OrthoDB" id="9815791at2"/>
<dbReference type="Pfam" id="PF00465">
    <property type="entry name" value="Fe-ADH"/>
    <property type="match status" value="1"/>
</dbReference>
<dbReference type="InterPro" id="IPR056798">
    <property type="entry name" value="ADH_Fe_C"/>
</dbReference>
<evidence type="ECO:0000256" key="2">
    <source>
        <dbReference type="ARBA" id="ARBA00007358"/>
    </source>
</evidence>
<dbReference type="PANTHER" id="PTHR11496:SF102">
    <property type="entry name" value="ALCOHOL DEHYDROGENASE 4"/>
    <property type="match status" value="1"/>
</dbReference>
<dbReference type="GO" id="GO:0046872">
    <property type="term" value="F:metal ion binding"/>
    <property type="evidence" value="ECO:0007669"/>
    <property type="project" value="InterPro"/>
</dbReference>
<keyword evidence="9" id="KW-1185">Reference proteome</keyword>
<dbReference type="Pfam" id="PF25137">
    <property type="entry name" value="ADH_Fe_C"/>
    <property type="match status" value="1"/>
</dbReference>
<evidence type="ECO:0000256" key="5">
    <source>
        <dbReference type="ARBA" id="ARBA00049243"/>
    </source>
</evidence>
<accession>A0A2U2DIV1</accession>
<dbReference type="Gene3D" id="3.40.50.1970">
    <property type="match status" value="1"/>
</dbReference>
<evidence type="ECO:0000256" key="4">
    <source>
        <dbReference type="ARBA" id="ARBA00023027"/>
    </source>
</evidence>
<comment type="similarity">
    <text evidence="2">Belongs to the iron-containing alcohol dehydrogenase family.</text>
</comment>
<evidence type="ECO:0000256" key="1">
    <source>
        <dbReference type="ARBA" id="ARBA00001962"/>
    </source>
</evidence>
<dbReference type="PROSITE" id="PS00913">
    <property type="entry name" value="ADH_IRON_1"/>
    <property type="match status" value="1"/>
</dbReference>
<keyword evidence="4" id="KW-0520">NAD</keyword>
<comment type="catalytic activity">
    <reaction evidence="5">
        <text>a primary alcohol + NAD(+) = an aldehyde + NADH + H(+)</text>
        <dbReference type="Rhea" id="RHEA:10736"/>
        <dbReference type="ChEBI" id="CHEBI:15378"/>
        <dbReference type="ChEBI" id="CHEBI:15734"/>
        <dbReference type="ChEBI" id="CHEBI:17478"/>
        <dbReference type="ChEBI" id="CHEBI:57540"/>
        <dbReference type="ChEBI" id="CHEBI:57945"/>
        <dbReference type="EC" id="1.1.1.1"/>
    </reaction>
</comment>
<dbReference type="FunFam" id="3.40.50.1970:FF:000003">
    <property type="entry name" value="Alcohol dehydrogenase, iron-containing"/>
    <property type="match status" value="1"/>
</dbReference>
<comment type="cofactor">
    <cofactor evidence="1">
        <name>Fe cation</name>
        <dbReference type="ChEBI" id="CHEBI:24875"/>
    </cofactor>
</comment>
<dbReference type="InterPro" id="IPR018211">
    <property type="entry name" value="ADH_Fe_CS"/>
</dbReference>
<feature type="domain" description="Alcohol dehydrogenase iron-type/glycerol dehydrogenase GldA" evidence="6">
    <location>
        <begin position="8"/>
        <end position="178"/>
    </location>
</feature>
<evidence type="ECO:0000256" key="3">
    <source>
        <dbReference type="ARBA" id="ARBA00023002"/>
    </source>
</evidence>
<organism evidence="8 9">
    <name type="scientific">Metarhizobium album</name>
    <dbReference type="NCBI Taxonomy" id="2182425"/>
    <lineage>
        <taxon>Bacteria</taxon>
        <taxon>Pseudomonadati</taxon>
        <taxon>Pseudomonadota</taxon>
        <taxon>Alphaproteobacteria</taxon>
        <taxon>Hyphomicrobiales</taxon>
        <taxon>Rhizobiaceae</taxon>
        <taxon>Metarhizobium</taxon>
    </lineage>
</organism>
<evidence type="ECO:0000259" key="7">
    <source>
        <dbReference type="Pfam" id="PF25137"/>
    </source>
</evidence>
<dbReference type="SUPFAM" id="SSF56796">
    <property type="entry name" value="Dehydroquinate synthase-like"/>
    <property type="match status" value="1"/>
</dbReference>
<dbReference type="CDD" id="cd14861">
    <property type="entry name" value="Fe-ADH-like"/>
    <property type="match status" value="1"/>
</dbReference>
<feature type="domain" description="Fe-containing alcohol dehydrogenase-like C-terminal" evidence="7">
    <location>
        <begin position="189"/>
        <end position="376"/>
    </location>
</feature>
<evidence type="ECO:0000313" key="8">
    <source>
        <dbReference type="EMBL" id="PWE53237.1"/>
    </source>
</evidence>
<reference evidence="8 9" key="1">
    <citation type="submission" date="2018-05" db="EMBL/GenBank/DDBJ databases">
        <title>The draft genome of strain NS-104.</title>
        <authorList>
            <person name="Hang P."/>
            <person name="Jiang J."/>
        </authorList>
    </citation>
    <scope>NUCLEOTIDE SEQUENCE [LARGE SCALE GENOMIC DNA]</scope>
    <source>
        <strain evidence="8 9">NS-104</strain>
    </source>
</reference>
<dbReference type="EMBL" id="QFBC01000017">
    <property type="protein sequence ID" value="PWE53237.1"/>
    <property type="molecule type" value="Genomic_DNA"/>
</dbReference>
<evidence type="ECO:0000313" key="9">
    <source>
        <dbReference type="Proteomes" id="UP000245252"/>
    </source>
</evidence>
<dbReference type="InterPro" id="IPR039697">
    <property type="entry name" value="Alcohol_dehydrogenase_Fe"/>
</dbReference>
<evidence type="ECO:0000259" key="6">
    <source>
        <dbReference type="Pfam" id="PF00465"/>
    </source>
</evidence>
<dbReference type="GO" id="GO:0004022">
    <property type="term" value="F:alcohol dehydrogenase (NAD+) activity"/>
    <property type="evidence" value="ECO:0007669"/>
    <property type="project" value="UniProtKB-EC"/>
</dbReference>
<dbReference type="InterPro" id="IPR001670">
    <property type="entry name" value="ADH_Fe/GldA"/>
</dbReference>
<dbReference type="Proteomes" id="UP000245252">
    <property type="component" value="Unassembled WGS sequence"/>
</dbReference>
<name>A0A2U2DIV1_9HYPH</name>